<dbReference type="AlphaFoldDB" id="A0A939NPG2"/>
<reference evidence="1" key="1">
    <citation type="submission" date="2021-03" db="EMBL/GenBank/DDBJ databases">
        <title>Molecular epidemiology and mechanisms of colistin and carbapenem resistance in Enterobacteriaceae from clinical isolates, the environment and porcine samples in Pretoria, South Africa.</title>
        <authorList>
            <person name="Bogoshi D."/>
            <person name="Mbelle N.M."/>
            <person name="Naidoo V."/>
            <person name="Osei Sekyere J."/>
        </authorList>
    </citation>
    <scope>NUCLEOTIDE SEQUENCE</scope>
    <source>
        <strain evidence="1">C080</strain>
    </source>
</reference>
<evidence type="ECO:0000313" key="1">
    <source>
        <dbReference type="EMBL" id="MBO2006572.1"/>
    </source>
</evidence>
<protein>
    <submittedName>
        <fullName evidence="1">Uncharacterized protein</fullName>
    </submittedName>
</protein>
<accession>A0A939NPG2</accession>
<organism evidence="1">
    <name type="scientific">Serratia marcescens</name>
    <dbReference type="NCBI Taxonomy" id="615"/>
    <lineage>
        <taxon>Bacteria</taxon>
        <taxon>Pseudomonadati</taxon>
        <taxon>Pseudomonadota</taxon>
        <taxon>Gammaproteobacteria</taxon>
        <taxon>Enterobacterales</taxon>
        <taxon>Yersiniaceae</taxon>
        <taxon>Serratia</taxon>
    </lineage>
</organism>
<comment type="caution">
    <text evidence="1">The sequence shown here is derived from an EMBL/GenBank/DDBJ whole genome shotgun (WGS) entry which is preliminary data.</text>
</comment>
<name>A0A939NPG2_SERMA</name>
<sequence>MDIGFQRVWHPYFREKLGQLIEGDFLRHVNPKDIAFIAETESKIKIASAKLSIQEKRNCMWTLKNDVDSISISGADFKGDLVDKTESLDATKIAFMPEKKAEHSASLKMQRKRQV</sequence>
<proteinExistence type="predicted"/>
<gene>
    <name evidence="1" type="ORF">J4732_01525</name>
</gene>
<dbReference type="EMBL" id="JAGETR010000009">
    <property type="protein sequence ID" value="MBO2006572.1"/>
    <property type="molecule type" value="Genomic_DNA"/>
</dbReference>